<dbReference type="Proteomes" id="UP000559256">
    <property type="component" value="Unassembled WGS sequence"/>
</dbReference>
<comment type="caution">
    <text evidence="2">The sequence shown here is derived from an EMBL/GenBank/DDBJ whole genome shotgun (WGS) entry which is preliminary data.</text>
</comment>
<evidence type="ECO:0000313" key="3">
    <source>
        <dbReference type="Proteomes" id="UP000559256"/>
    </source>
</evidence>
<accession>A0A8H5G7V0</accession>
<evidence type="ECO:0000313" key="2">
    <source>
        <dbReference type="EMBL" id="KAF5359997.1"/>
    </source>
</evidence>
<gene>
    <name evidence="2" type="ORF">D9758_007632</name>
</gene>
<organism evidence="2 3">
    <name type="scientific">Tetrapyrgos nigripes</name>
    <dbReference type="NCBI Taxonomy" id="182062"/>
    <lineage>
        <taxon>Eukaryota</taxon>
        <taxon>Fungi</taxon>
        <taxon>Dikarya</taxon>
        <taxon>Basidiomycota</taxon>
        <taxon>Agaricomycotina</taxon>
        <taxon>Agaricomycetes</taxon>
        <taxon>Agaricomycetidae</taxon>
        <taxon>Agaricales</taxon>
        <taxon>Marasmiineae</taxon>
        <taxon>Marasmiaceae</taxon>
        <taxon>Tetrapyrgos</taxon>
    </lineage>
</organism>
<sequence length="121" mass="13267">MPFPFTFSFAVPGLSNPFATPSPPDPKKAGPSNSQTNGSIDDDILNLRNSTPNPANNSRDRRTPSHSRKRGWEPSFAEPSQSTTTLTSSNGYLDTPAKYREMAEAQGLNMGYEAYQHIGEF</sequence>
<feature type="compositionally biased region" description="Polar residues" evidence="1">
    <location>
        <begin position="78"/>
        <end position="92"/>
    </location>
</feature>
<reference evidence="2 3" key="1">
    <citation type="journal article" date="2020" name="ISME J.">
        <title>Uncovering the hidden diversity of litter-decomposition mechanisms in mushroom-forming fungi.</title>
        <authorList>
            <person name="Floudas D."/>
            <person name="Bentzer J."/>
            <person name="Ahren D."/>
            <person name="Johansson T."/>
            <person name="Persson P."/>
            <person name="Tunlid A."/>
        </authorList>
    </citation>
    <scope>NUCLEOTIDE SEQUENCE [LARGE SCALE GENOMIC DNA]</scope>
    <source>
        <strain evidence="2 3">CBS 291.85</strain>
    </source>
</reference>
<protein>
    <submittedName>
        <fullName evidence="2">Uncharacterized protein</fullName>
    </submittedName>
</protein>
<proteinExistence type="predicted"/>
<dbReference type="AlphaFoldDB" id="A0A8H5G7V0"/>
<feature type="compositionally biased region" description="Polar residues" evidence="1">
    <location>
        <begin position="47"/>
        <end position="57"/>
    </location>
</feature>
<keyword evidence="3" id="KW-1185">Reference proteome</keyword>
<feature type="region of interest" description="Disordered" evidence="1">
    <location>
        <begin position="12"/>
        <end position="93"/>
    </location>
</feature>
<name>A0A8H5G7V0_9AGAR</name>
<evidence type="ECO:0000256" key="1">
    <source>
        <dbReference type="SAM" id="MobiDB-lite"/>
    </source>
</evidence>
<dbReference type="OrthoDB" id="2507743at2759"/>
<dbReference type="EMBL" id="JAACJM010000045">
    <property type="protein sequence ID" value="KAF5359997.1"/>
    <property type="molecule type" value="Genomic_DNA"/>
</dbReference>